<evidence type="ECO:0000256" key="4">
    <source>
        <dbReference type="ARBA" id="ARBA00022787"/>
    </source>
</evidence>
<keyword evidence="15" id="KW-1185">Reference proteome</keyword>
<keyword evidence="3" id="KW-0808">Transferase</keyword>
<keyword evidence="5" id="KW-0999">Mitochondrion inner membrane</keyword>
<keyword evidence="8" id="KW-0472">Membrane</keyword>
<evidence type="ECO:0000256" key="7">
    <source>
        <dbReference type="ARBA" id="ARBA00023128"/>
    </source>
</evidence>
<dbReference type="AlphaFoldDB" id="A0A914UPZ4"/>
<evidence type="ECO:0000256" key="11">
    <source>
        <dbReference type="ARBA" id="ARBA00047906"/>
    </source>
</evidence>
<dbReference type="GO" id="GO:0005741">
    <property type="term" value="C:mitochondrial outer membrane"/>
    <property type="evidence" value="ECO:0007669"/>
    <property type="project" value="UniProtKB-SubCell"/>
</dbReference>
<evidence type="ECO:0000256" key="10">
    <source>
        <dbReference type="ARBA" id="ARBA00024323"/>
    </source>
</evidence>
<evidence type="ECO:0000256" key="13">
    <source>
        <dbReference type="RuleBase" id="RU365062"/>
    </source>
</evidence>
<dbReference type="CDD" id="cd07989">
    <property type="entry name" value="LPLAT_AGPAT-like"/>
    <property type="match status" value="1"/>
</dbReference>
<evidence type="ECO:0000256" key="2">
    <source>
        <dbReference type="ARBA" id="ARBA00010524"/>
    </source>
</evidence>
<keyword evidence="6" id="KW-0443">Lipid metabolism</keyword>
<dbReference type="GO" id="GO:0035965">
    <property type="term" value="P:cardiolipin acyl-chain remodeling"/>
    <property type="evidence" value="ECO:0007669"/>
    <property type="project" value="TreeGrafter"/>
</dbReference>
<organism evidence="15 16">
    <name type="scientific">Plectus sambesii</name>
    <dbReference type="NCBI Taxonomy" id="2011161"/>
    <lineage>
        <taxon>Eukaryota</taxon>
        <taxon>Metazoa</taxon>
        <taxon>Ecdysozoa</taxon>
        <taxon>Nematoda</taxon>
        <taxon>Chromadorea</taxon>
        <taxon>Plectida</taxon>
        <taxon>Plectina</taxon>
        <taxon>Plectoidea</taxon>
        <taxon>Plectidae</taxon>
        <taxon>Plectus</taxon>
    </lineage>
</organism>
<dbReference type="GO" id="GO:0005743">
    <property type="term" value="C:mitochondrial inner membrane"/>
    <property type="evidence" value="ECO:0007669"/>
    <property type="project" value="UniProtKB-SubCell"/>
</dbReference>
<evidence type="ECO:0000313" key="16">
    <source>
        <dbReference type="WBParaSite" id="PSAMB.scaffold11307size3450.g34059.t1"/>
    </source>
</evidence>
<keyword evidence="9" id="KW-0012">Acyltransferase</keyword>
<evidence type="ECO:0000256" key="8">
    <source>
        <dbReference type="ARBA" id="ARBA00023136"/>
    </source>
</evidence>
<dbReference type="PRINTS" id="PR00979">
    <property type="entry name" value="TAFAZZIN"/>
</dbReference>
<accession>A0A914UPZ4</accession>
<dbReference type="SUPFAM" id="SSF69593">
    <property type="entry name" value="Glycerol-3-phosphate (1)-acyltransferase"/>
    <property type="match status" value="1"/>
</dbReference>
<sequence>MDFKWPFPEKMSPQYRLASNLTMFGVTALSKLWIDCFNYLTVHNKETLLKHVRDTSRPLITVANHHSNMDDPLCWALFDWKFLFSELSELRYTMTAHNICFTNSVYTKFFSLGRCVPVVRGAGVYQKSVDFCIDRLNQNGWVHMFPEGKVNLSKDPMRLKWGVGRMIADCKEPPVVLPFWHLGFDDILPSTKPLYPRVCKKATILFGEPLDFATQLAHLRTTGATARQTRKAITDVIQDKMYRLEEPAKELHLAQRSL</sequence>
<dbReference type="InterPro" id="IPR000872">
    <property type="entry name" value="Tafazzin"/>
</dbReference>
<dbReference type="WBParaSite" id="PSAMB.scaffold11307size3450.g34059.t1">
    <property type="protein sequence ID" value="PSAMB.scaffold11307size3450.g34059.t1"/>
    <property type="gene ID" value="PSAMB.scaffold11307size3450.g34059"/>
</dbReference>
<reference evidence="16" key="1">
    <citation type="submission" date="2022-11" db="UniProtKB">
        <authorList>
            <consortium name="WormBaseParasite"/>
        </authorList>
    </citation>
    <scope>IDENTIFICATION</scope>
</reference>
<evidence type="ECO:0000256" key="6">
    <source>
        <dbReference type="ARBA" id="ARBA00023098"/>
    </source>
</evidence>
<comment type="similarity">
    <text evidence="2 13">Belongs to the taffazin family.</text>
</comment>
<dbReference type="PANTHER" id="PTHR12497:SF0">
    <property type="entry name" value="TAFAZZIN"/>
    <property type="match status" value="1"/>
</dbReference>
<evidence type="ECO:0000259" key="14">
    <source>
        <dbReference type="SMART" id="SM00563"/>
    </source>
</evidence>
<dbReference type="GO" id="GO:0007007">
    <property type="term" value="P:inner mitochondrial membrane organization"/>
    <property type="evidence" value="ECO:0007669"/>
    <property type="project" value="TreeGrafter"/>
</dbReference>
<keyword evidence="4" id="KW-1000">Mitochondrion outer membrane</keyword>
<evidence type="ECO:0000256" key="3">
    <source>
        <dbReference type="ARBA" id="ARBA00022679"/>
    </source>
</evidence>
<comment type="subcellular location">
    <subcellularLocation>
        <location evidence="1">Mitochondrion inner membrane</location>
        <topology evidence="1">Peripheral membrane protein</topology>
        <orientation evidence="1">Intermembrane side</orientation>
    </subcellularLocation>
    <subcellularLocation>
        <location evidence="10">Mitochondrion outer membrane</location>
        <topology evidence="10">Peripheral membrane protein</topology>
        <orientation evidence="10">Intermembrane side</orientation>
    </subcellularLocation>
</comment>
<dbReference type="Pfam" id="PF01553">
    <property type="entry name" value="Acyltransferase"/>
    <property type="match status" value="1"/>
</dbReference>
<feature type="domain" description="Phospholipid/glycerol acyltransferase" evidence="14">
    <location>
        <begin position="59"/>
        <end position="184"/>
    </location>
</feature>
<dbReference type="InterPro" id="IPR002123">
    <property type="entry name" value="Plipid/glycerol_acylTrfase"/>
</dbReference>
<evidence type="ECO:0000256" key="12">
    <source>
        <dbReference type="ARBA" id="ARBA00049543"/>
    </source>
</evidence>
<comment type="catalytic activity">
    <reaction evidence="11">
        <text>1'-[1,2-diacyl-sn-glycero-3-phospho],3'-[1-acyl-sn-glycero-3-phospho]-glycerol + a 1,2-diacyl-sn-glycero-3-phosphocholine = a cardiolipin + a 1-acyl-sn-glycero-3-phosphocholine</text>
        <dbReference type="Rhea" id="RHEA:33731"/>
        <dbReference type="ChEBI" id="CHEBI:57643"/>
        <dbReference type="ChEBI" id="CHEBI:58168"/>
        <dbReference type="ChEBI" id="CHEBI:62237"/>
        <dbReference type="ChEBI" id="CHEBI:64743"/>
    </reaction>
    <physiologicalReaction direction="left-to-right" evidence="11">
        <dbReference type="Rhea" id="RHEA:33732"/>
    </physiologicalReaction>
    <physiologicalReaction direction="right-to-left" evidence="11">
        <dbReference type="Rhea" id="RHEA:33733"/>
    </physiologicalReaction>
</comment>
<name>A0A914UPZ4_9BILA</name>
<evidence type="ECO:0000256" key="9">
    <source>
        <dbReference type="ARBA" id="ARBA00023315"/>
    </source>
</evidence>
<dbReference type="GO" id="GO:0047184">
    <property type="term" value="F:1-acylglycerophosphocholine O-acyltransferase activity"/>
    <property type="evidence" value="ECO:0007669"/>
    <property type="project" value="TreeGrafter"/>
</dbReference>
<keyword evidence="7" id="KW-0496">Mitochondrion</keyword>
<evidence type="ECO:0000256" key="5">
    <source>
        <dbReference type="ARBA" id="ARBA00022792"/>
    </source>
</evidence>
<evidence type="ECO:0000256" key="1">
    <source>
        <dbReference type="ARBA" id="ARBA00004137"/>
    </source>
</evidence>
<dbReference type="Proteomes" id="UP000887566">
    <property type="component" value="Unplaced"/>
</dbReference>
<evidence type="ECO:0000313" key="15">
    <source>
        <dbReference type="Proteomes" id="UP000887566"/>
    </source>
</evidence>
<proteinExistence type="inferred from homology"/>
<dbReference type="SMART" id="SM00563">
    <property type="entry name" value="PlsC"/>
    <property type="match status" value="1"/>
</dbReference>
<protein>
    <recommendedName>
        <fullName evidence="13">Tafazzin family protein</fullName>
    </recommendedName>
</protein>
<dbReference type="PANTHER" id="PTHR12497">
    <property type="entry name" value="TAZ PROTEIN TAFAZZIN"/>
    <property type="match status" value="1"/>
</dbReference>
<comment type="catalytic activity">
    <reaction evidence="12">
        <text>1,2-di-(9Z-octadecenoyl)-sn-glycero-3-phosphocholine + 1-hexadecanoyl-sn-glycero-3-phosphocholine = 1-hexadecanoyl-2-(9Z-octadecenoyl)-sn-glycero-3-phosphocholine + 1-(9Z-octadecenoyl)-sn-glycero-3-phosphocholine</text>
        <dbReference type="Rhea" id="RHEA:43816"/>
        <dbReference type="ChEBI" id="CHEBI:28610"/>
        <dbReference type="ChEBI" id="CHEBI:72998"/>
        <dbReference type="ChEBI" id="CHEBI:73001"/>
        <dbReference type="ChEBI" id="CHEBI:74669"/>
    </reaction>
    <physiologicalReaction direction="left-to-right" evidence="12">
        <dbReference type="Rhea" id="RHEA:43817"/>
    </physiologicalReaction>
    <physiologicalReaction direction="right-to-left" evidence="12">
        <dbReference type="Rhea" id="RHEA:43818"/>
    </physiologicalReaction>
</comment>